<dbReference type="AlphaFoldDB" id="A0A2M9G6U4"/>
<feature type="region of interest" description="Disordered" evidence="1">
    <location>
        <begin position="18"/>
        <end position="76"/>
    </location>
</feature>
<proteinExistence type="predicted"/>
<accession>A0A2M9G6U4</accession>
<feature type="domain" description="PepSY" evidence="3">
    <location>
        <begin position="83"/>
        <end position="130"/>
    </location>
</feature>
<protein>
    <recommendedName>
        <fullName evidence="3">PepSY domain-containing protein</fullName>
    </recommendedName>
</protein>
<sequence>MKAMIMLALTAPILIAAPAMASDRQGDDRGVRAEYGDHERREYRERDREHETRGDRDDERRNDQEDGDEGYRRSEAEARVFDDDLARRLTDEGYRIVRMEREHGRVEIRAIRDGRHYEIDVDGVDGRVLRVREDD</sequence>
<dbReference type="EMBL" id="PHIG01000005">
    <property type="protein sequence ID" value="PJK31435.1"/>
    <property type="molecule type" value="Genomic_DNA"/>
</dbReference>
<evidence type="ECO:0000313" key="4">
    <source>
        <dbReference type="EMBL" id="PJK31435.1"/>
    </source>
</evidence>
<evidence type="ECO:0000313" key="5">
    <source>
        <dbReference type="Proteomes" id="UP000229498"/>
    </source>
</evidence>
<evidence type="ECO:0000256" key="2">
    <source>
        <dbReference type="SAM" id="SignalP"/>
    </source>
</evidence>
<comment type="caution">
    <text evidence="4">The sequence shown here is derived from an EMBL/GenBank/DDBJ whole genome shotgun (WGS) entry which is preliminary data.</text>
</comment>
<gene>
    <name evidence="4" type="ORF">CVT23_01810</name>
</gene>
<feature type="signal peptide" evidence="2">
    <location>
        <begin position="1"/>
        <end position="21"/>
    </location>
</feature>
<dbReference type="RefSeq" id="WP_109793861.1">
    <property type="nucleotide sequence ID" value="NZ_PHIG01000005.1"/>
</dbReference>
<reference evidence="4 5" key="1">
    <citation type="submission" date="2017-11" db="EMBL/GenBank/DDBJ databases">
        <title>Draft genome sequence of Rhizobiales bacterium SY3-13.</title>
        <authorList>
            <person name="Sun C."/>
        </authorList>
    </citation>
    <scope>NUCLEOTIDE SEQUENCE [LARGE SCALE GENOMIC DNA]</scope>
    <source>
        <strain evidence="4 5">SY3-13</strain>
    </source>
</reference>
<dbReference type="InterPro" id="IPR025711">
    <property type="entry name" value="PepSY"/>
</dbReference>
<dbReference type="Pfam" id="PF13670">
    <property type="entry name" value="PepSY_2"/>
    <property type="match status" value="1"/>
</dbReference>
<feature type="chain" id="PRO_5014747678" description="PepSY domain-containing protein" evidence="2">
    <location>
        <begin position="22"/>
        <end position="135"/>
    </location>
</feature>
<evidence type="ECO:0000256" key="1">
    <source>
        <dbReference type="SAM" id="MobiDB-lite"/>
    </source>
</evidence>
<dbReference type="Proteomes" id="UP000229498">
    <property type="component" value="Unassembled WGS sequence"/>
</dbReference>
<evidence type="ECO:0000259" key="3">
    <source>
        <dbReference type="Pfam" id="PF13670"/>
    </source>
</evidence>
<keyword evidence="5" id="KW-1185">Reference proteome</keyword>
<keyword evidence="2" id="KW-0732">Signal</keyword>
<feature type="compositionally biased region" description="Basic and acidic residues" evidence="1">
    <location>
        <begin position="24"/>
        <end position="76"/>
    </location>
</feature>
<organism evidence="4 5">
    <name type="scientific">Minwuia thermotolerans</name>
    <dbReference type="NCBI Taxonomy" id="2056226"/>
    <lineage>
        <taxon>Bacteria</taxon>
        <taxon>Pseudomonadati</taxon>
        <taxon>Pseudomonadota</taxon>
        <taxon>Alphaproteobacteria</taxon>
        <taxon>Minwuiales</taxon>
        <taxon>Minwuiaceae</taxon>
        <taxon>Minwuia</taxon>
    </lineage>
</organism>
<name>A0A2M9G6U4_9PROT</name>